<name>A0ACC2SLE1_9FUNG</name>
<sequence length="917" mass="103905">MDTDPLKGMFKTDPEYDGLSFKERMRKQFLNNPVRKDGVKSSSSPEKIYEADLAAENVNKTYSFDYQTGFSLAQEIDEFYSYTEMARHLDNQKTFLEVVSDWYTLSSDDHKIILRVWLKTLETPDRIRRYRAAQCLLYIAQGEFGLWGSPSEHLGRLIENNHMLYAIGALSYFTQALKMACILHDSLANSILVHGSTSDLTKMNEVNLEIGLLLSLIYLLLEVKRQLAPEGLGKDLASLDPPLVPFLFGLIAKLKEKSFKGYPIKKVLLLLWKVLWGFAGDIKDLSAIKAEQRRSHRMAPSPPHGTPKVTPEEFNLFHQELGRKYPSCSLELGSPYLTTPASGMRWALHSERTPDEDPLRGLSSGLADLNNDRSSPLPLPFITNQDALPRPILEAAELYYRHLYLSLPFVQLLQVSRGMYELDHDPDTRLPAGIVLDAQYDNPMLEQIEELYQQLLPQAYTIMVVILKLLLATVPAARPAAEVSEAMGSFERDGQLQPPFDTPMQLSVDEVDDIRHKEIVSKAASSILIHLLTIFKLSHAAKFEYYAQMLVDSNALLLILKLYGLQDFANFARLRNECDHLCFFKALLRPLSAKERESKGLSRDSASTSPISLGSNSEAAPKQIKLLLPFPRGRAVFTAINFFRLLHMLTKQRMSRIMLLVQFKSSIILKRGLRAPHPLLRKYIYKVLRSQVPFLGRKWRQNNMKIITAIYLQHNMGLKEDWVLTNPLELNPEHQTAALRELITYYHNTQYPSISKYSVMSSQTESKKDIPASSNNLSKPPMLVCRSQSSSQAHTLGSSLSSRTQLYNSRSVNSIMPLNASNLTSAVQGNYSLIKIKLAALDLDDEFTSNYEDWLEQEVYNRPEDSTLDITDWEFGDFIGSPPVMAYLEGEPADEYETYPNEASSIRSSSPPLSPNI</sequence>
<evidence type="ECO:0000313" key="1">
    <source>
        <dbReference type="EMBL" id="KAJ9063202.1"/>
    </source>
</evidence>
<protein>
    <submittedName>
        <fullName evidence="1">Factor arrest protein 11</fullName>
    </submittedName>
</protein>
<dbReference type="Proteomes" id="UP001165960">
    <property type="component" value="Unassembled WGS sequence"/>
</dbReference>
<accession>A0ACC2SLE1</accession>
<proteinExistence type="predicted"/>
<keyword evidence="2" id="KW-1185">Reference proteome</keyword>
<reference evidence="1" key="1">
    <citation type="submission" date="2022-04" db="EMBL/GenBank/DDBJ databases">
        <title>Genome of the entomopathogenic fungus Entomophthora muscae.</title>
        <authorList>
            <person name="Elya C."/>
            <person name="Lovett B.R."/>
            <person name="Lee E."/>
            <person name="Macias A.M."/>
            <person name="Hajek A.E."/>
            <person name="De Bivort B.L."/>
            <person name="Kasson M.T."/>
            <person name="De Fine Licht H.H."/>
            <person name="Stajich J.E."/>
        </authorList>
    </citation>
    <scope>NUCLEOTIDE SEQUENCE</scope>
    <source>
        <strain evidence="1">Berkeley</strain>
    </source>
</reference>
<gene>
    <name evidence="1" type="primary">FAR11_1</name>
    <name evidence="1" type="ORF">DSO57_1002502</name>
</gene>
<comment type="caution">
    <text evidence="1">The sequence shown here is derived from an EMBL/GenBank/DDBJ whole genome shotgun (WGS) entry which is preliminary data.</text>
</comment>
<evidence type="ECO:0000313" key="2">
    <source>
        <dbReference type="Proteomes" id="UP001165960"/>
    </source>
</evidence>
<dbReference type="EMBL" id="QTSX02004976">
    <property type="protein sequence ID" value="KAJ9063202.1"/>
    <property type="molecule type" value="Genomic_DNA"/>
</dbReference>
<organism evidence="1 2">
    <name type="scientific">Entomophthora muscae</name>
    <dbReference type="NCBI Taxonomy" id="34485"/>
    <lineage>
        <taxon>Eukaryota</taxon>
        <taxon>Fungi</taxon>
        <taxon>Fungi incertae sedis</taxon>
        <taxon>Zoopagomycota</taxon>
        <taxon>Entomophthoromycotina</taxon>
        <taxon>Entomophthoromycetes</taxon>
        <taxon>Entomophthorales</taxon>
        <taxon>Entomophthoraceae</taxon>
        <taxon>Entomophthora</taxon>
    </lineage>
</organism>